<dbReference type="Proteomes" id="UP001163603">
    <property type="component" value="Chromosome 14"/>
</dbReference>
<proteinExistence type="predicted"/>
<protein>
    <submittedName>
        <fullName evidence="1">Uncharacterized protein</fullName>
    </submittedName>
</protein>
<organism evidence="1 2">
    <name type="scientific">Pistacia integerrima</name>
    <dbReference type="NCBI Taxonomy" id="434235"/>
    <lineage>
        <taxon>Eukaryota</taxon>
        <taxon>Viridiplantae</taxon>
        <taxon>Streptophyta</taxon>
        <taxon>Embryophyta</taxon>
        <taxon>Tracheophyta</taxon>
        <taxon>Spermatophyta</taxon>
        <taxon>Magnoliopsida</taxon>
        <taxon>eudicotyledons</taxon>
        <taxon>Gunneridae</taxon>
        <taxon>Pentapetalae</taxon>
        <taxon>rosids</taxon>
        <taxon>malvids</taxon>
        <taxon>Sapindales</taxon>
        <taxon>Anacardiaceae</taxon>
        <taxon>Pistacia</taxon>
    </lineage>
</organism>
<gene>
    <name evidence="1" type="ORF">Pint_32820</name>
</gene>
<evidence type="ECO:0000313" key="2">
    <source>
        <dbReference type="Proteomes" id="UP001163603"/>
    </source>
</evidence>
<evidence type="ECO:0000313" key="1">
    <source>
        <dbReference type="EMBL" id="KAJ0010264.1"/>
    </source>
</evidence>
<dbReference type="EMBL" id="CM047749">
    <property type="protein sequence ID" value="KAJ0010264.1"/>
    <property type="molecule type" value="Genomic_DNA"/>
</dbReference>
<name>A0ACC0X5L1_9ROSI</name>
<reference evidence="2" key="1">
    <citation type="journal article" date="2023" name="G3 (Bethesda)">
        <title>Genome assembly and association tests identify interacting loci associated with vigor, precocity, and sex in interspecific pistachio rootstocks.</title>
        <authorList>
            <person name="Palmer W."/>
            <person name="Jacygrad E."/>
            <person name="Sagayaradj S."/>
            <person name="Cavanaugh K."/>
            <person name="Han R."/>
            <person name="Bertier L."/>
            <person name="Beede B."/>
            <person name="Kafkas S."/>
            <person name="Golino D."/>
            <person name="Preece J."/>
            <person name="Michelmore R."/>
        </authorList>
    </citation>
    <scope>NUCLEOTIDE SEQUENCE [LARGE SCALE GENOMIC DNA]</scope>
</reference>
<accession>A0ACC0X5L1</accession>
<comment type="caution">
    <text evidence="1">The sequence shown here is derived from an EMBL/GenBank/DDBJ whole genome shotgun (WGS) entry which is preliminary data.</text>
</comment>
<sequence length="135" mass="15438">MLVVSCMFSSVSLFVFAWDVWVPFVALGGALGFFFGKGWVFGVFSFFPGPFVLFFAGVRPWRMVSLFLLGCLVCYDQKPYRETDQATWKAMIVGYTQNGLVEEAFITFRRMFERNVTPNVVNIALCSLLVIQWEI</sequence>
<keyword evidence="2" id="KW-1185">Reference proteome</keyword>